<gene>
    <name evidence="1" type="ORF">KC01_LOCUS4498</name>
</gene>
<dbReference type="CDD" id="cd00882">
    <property type="entry name" value="Ras_like_GTPase"/>
    <property type="match status" value="1"/>
</dbReference>
<evidence type="ECO:0000313" key="2">
    <source>
        <dbReference type="Proteomes" id="UP001497482"/>
    </source>
</evidence>
<name>A0AAV2JBC3_KNICA</name>
<dbReference type="GO" id="GO:0006955">
    <property type="term" value="P:immune response"/>
    <property type="evidence" value="ECO:0007669"/>
    <property type="project" value="TreeGrafter"/>
</dbReference>
<sequence>MGNVSVVEERIVYRTVEGPAPPPQSLLDQPWRGIDWNNKKKLLEEINRYTPKHGEKHLRVLVYGPVGAGKSSFINSAASALYERIYIGAEAHTTDASSRSHTLKYTTHNIFKDGGYSDEPYPFVFNDVMGMEGGDRLGMHPDDIVMVLKGHVKEGYKFNPMSPLTDKDHGYNKNPTINDKVHVLVLMLSADCSDIDPTIIDKMEKIRQTAHDLGIPQIAIGTHVDTLCPEIHKDLQNIYRSKLLYTKIKEFSKAVGLVENCIMGVKNYSHETDTDDNVSTLILLALRNMINYGNDYIRAHAKSLK</sequence>
<protein>
    <recommendedName>
        <fullName evidence="3">G domain-containing protein</fullName>
    </recommendedName>
</protein>
<dbReference type="Gene3D" id="3.40.50.300">
    <property type="entry name" value="P-loop containing nucleotide triphosphate hydrolases"/>
    <property type="match status" value="1"/>
</dbReference>
<dbReference type="InterPro" id="IPR027417">
    <property type="entry name" value="P-loop_NTPase"/>
</dbReference>
<dbReference type="Proteomes" id="UP001497482">
    <property type="component" value="Chromosome 11"/>
</dbReference>
<keyword evidence="2" id="KW-1185">Reference proteome</keyword>
<evidence type="ECO:0008006" key="3">
    <source>
        <dbReference type="Google" id="ProtNLM"/>
    </source>
</evidence>
<dbReference type="PANTHER" id="PTHR14241:SF1">
    <property type="entry name" value="INTERFERON-INDUCED PROTEIN 44-RELATED"/>
    <property type="match status" value="1"/>
</dbReference>
<accession>A0AAV2JBC3</accession>
<dbReference type="EMBL" id="OZ035833">
    <property type="protein sequence ID" value="CAL1572464.1"/>
    <property type="molecule type" value="Genomic_DNA"/>
</dbReference>
<reference evidence="1 2" key="1">
    <citation type="submission" date="2024-04" db="EMBL/GenBank/DDBJ databases">
        <authorList>
            <person name="Waldvogel A.-M."/>
            <person name="Schoenle A."/>
        </authorList>
    </citation>
    <scope>NUCLEOTIDE SEQUENCE [LARGE SCALE GENOMIC DNA]</scope>
</reference>
<dbReference type="SUPFAM" id="SSF52540">
    <property type="entry name" value="P-loop containing nucleoside triphosphate hydrolases"/>
    <property type="match status" value="1"/>
</dbReference>
<proteinExistence type="predicted"/>
<dbReference type="AlphaFoldDB" id="A0AAV2JBC3"/>
<organism evidence="1 2">
    <name type="scientific">Knipowitschia caucasica</name>
    <name type="common">Caucasian dwarf goby</name>
    <name type="synonym">Pomatoschistus caucasicus</name>
    <dbReference type="NCBI Taxonomy" id="637954"/>
    <lineage>
        <taxon>Eukaryota</taxon>
        <taxon>Metazoa</taxon>
        <taxon>Chordata</taxon>
        <taxon>Craniata</taxon>
        <taxon>Vertebrata</taxon>
        <taxon>Euteleostomi</taxon>
        <taxon>Actinopterygii</taxon>
        <taxon>Neopterygii</taxon>
        <taxon>Teleostei</taxon>
        <taxon>Neoteleostei</taxon>
        <taxon>Acanthomorphata</taxon>
        <taxon>Gobiaria</taxon>
        <taxon>Gobiiformes</taxon>
        <taxon>Gobioidei</taxon>
        <taxon>Gobiidae</taxon>
        <taxon>Gobiinae</taxon>
        <taxon>Knipowitschia</taxon>
    </lineage>
</organism>
<dbReference type="PANTHER" id="PTHR14241">
    <property type="entry name" value="INTERFERON-INDUCED PROTEIN 44"/>
    <property type="match status" value="1"/>
</dbReference>
<evidence type="ECO:0000313" key="1">
    <source>
        <dbReference type="EMBL" id="CAL1572464.1"/>
    </source>
</evidence>